<dbReference type="RefSeq" id="WP_376920529.1">
    <property type="nucleotide sequence ID" value="NZ_JBHRSW010000021.1"/>
</dbReference>
<organism evidence="1 2">
    <name type="scientific">Agaribacter flavus</name>
    <dbReference type="NCBI Taxonomy" id="1902781"/>
    <lineage>
        <taxon>Bacteria</taxon>
        <taxon>Pseudomonadati</taxon>
        <taxon>Pseudomonadota</taxon>
        <taxon>Gammaproteobacteria</taxon>
        <taxon>Alteromonadales</taxon>
        <taxon>Alteromonadaceae</taxon>
        <taxon>Agaribacter</taxon>
    </lineage>
</organism>
<comment type="caution">
    <text evidence="1">The sequence shown here is derived from an EMBL/GenBank/DDBJ whole genome shotgun (WGS) entry which is preliminary data.</text>
</comment>
<protein>
    <recommendedName>
        <fullName evidence="3">Lipoprotein</fullName>
    </recommendedName>
</protein>
<dbReference type="Proteomes" id="UP001595478">
    <property type="component" value="Unassembled WGS sequence"/>
</dbReference>
<gene>
    <name evidence="1" type="ORF">ACFOHL_12290</name>
</gene>
<reference evidence="2" key="1">
    <citation type="journal article" date="2019" name="Int. J. Syst. Evol. Microbiol.">
        <title>The Global Catalogue of Microorganisms (GCM) 10K type strain sequencing project: providing services to taxonomists for standard genome sequencing and annotation.</title>
        <authorList>
            <consortium name="The Broad Institute Genomics Platform"/>
            <consortium name="The Broad Institute Genome Sequencing Center for Infectious Disease"/>
            <person name="Wu L."/>
            <person name="Ma J."/>
        </authorList>
    </citation>
    <scope>NUCLEOTIDE SEQUENCE [LARGE SCALE GENOMIC DNA]</scope>
    <source>
        <strain evidence="2">KCTC 52473</strain>
    </source>
</reference>
<accession>A0ABV7FSH1</accession>
<evidence type="ECO:0000313" key="1">
    <source>
        <dbReference type="EMBL" id="MFC3122401.1"/>
    </source>
</evidence>
<name>A0ABV7FSH1_9ALTE</name>
<evidence type="ECO:0000313" key="2">
    <source>
        <dbReference type="Proteomes" id="UP001595478"/>
    </source>
</evidence>
<dbReference type="EMBL" id="JBHRSW010000021">
    <property type="protein sequence ID" value="MFC3122401.1"/>
    <property type="molecule type" value="Genomic_DNA"/>
</dbReference>
<proteinExistence type="predicted"/>
<evidence type="ECO:0008006" key="3">
    <source>
        <dbReference type="Google" id="ProtNLM"/>
    </source>
</evidence>
<sequence>MLNIVGIGKLPPFVIIIIFLQGCKLTPAEQFVSGASLAAISPTNELEQIFYVGMFDPQEQAPQTIYRIRIHGQASFLNDVKFGSGWVKSELVDSLSSQNNLLDEIKSLSGDGSKVFEEELGIDSQRKMIAFGPEGFRITPKNHRLVVVMGTSPDAFFQAVDRTMGESAKIQNTTMSAELVQLLFESLKDVNQQKKQLSLGESKYQEGE</sequence>
<keyword evidence="2" id="KW-1185">Reference proteome</keyword>